<evidence type="ECO:0000313" key="3">
    <source>
        <dbReference type="Proteomes" id="UP000244060"/>
    </source>
</evidence>
<keyword evidence="3" id="KW-1185">Reference proteome</keyword>
<name>A0A2T5KDT2_9RHOB</name>
<dbReference type="InterPro" id="IPR058548">
    <property type="entry name" value="MlaB-like_STAS"/>
</dbReference>
<accession>A0A2T5KDT2</accession>
<protein>
    <submittedName>
        <fullName evidence="2">STAS domain-containing protein</fullName>
    </submittedName>
</protein>
<dbReference type="AlphaFoldDB" id="A0A2T5KDT2"/>
<evidence type="ECO:0000259" key="1">
    <source>
        <dbReference type="Pfam" id="PF13466"/>
    </source>
</evidence>
<reference evidence="2 3" key="1">
    <citation type="submission" date="2018-04" db="EMBL/GenBank/DDBJ databases">
        <title>Genomic Encyclopedia of Type Strains, Phase III (KMG-III): the genomes of soil and plant-associated and newly described type strains.</title>
        <authorList>
            <person name="Whitman W."/>
        </authorList>
    </citation>
    <scope>NUCLEOTIDE SEQUENCE [LARGE SCALE GENOMIC DNA]</scope>
    <source>
        <strain evidence="2 3">KA25</strain>
    </source>
</reference>
<sequence>MPASPVVLALPERASLADAGGLLADLLRSLSPPRTVRIATEGAQDVSLAILQVLVAAHRQAAAAGARLEVSAAPGSAVAEALALHALGQDSGIVIDSGLWTAASAAEARP</sequence>
<dbReference type="Pfam" id="PF13466">
    <property type="entry name" value="STAS_2"/>
    <property type="match status" value="1"/>
</dbReference>
<organism evidence="2 3">
    <name type="scientific">Cereibacter azotoformans</name>
    <dbReference type="NCBI Taxonomy" id="43057"/>
    <lineage>
        <taxon>Bacteria</taxon>
        <taxon>Pseudomonadati</taxon>
        <taxon>Pseudomonadota</taxon>
        <taxon>Alphaproteobacteria</taxon>
        <taxon>Rhodobacterales</taxon>
        <taxon>Paracoccaceae</taxon>
        <taxon>Cereibacter</taxon>
    </lineage>
</organism>
<gene>
    <name evidence="2" type="ORF">C8J28_102313</name>
</gene>
<evidence type="ECO:0000313" key="2">
    <source>
        <dbReference type="EMBL" id="PTR20546.1"/>
    </source>
</evidence>
<dbReference type="EMBL" id="QAOT01000002">
    <property type="protein sequence ID" value="PTR20546.1"/>
    <property type="molecule type" value="Genomic_DNA"/>
</dbReference>
<dbReference type="Gene3D" id="3.30.750.24">
    <property type="entry name" value="STAS domain"/>
    <property type="match status" value="1"/>
</dbReference>
<feature type="domain" description="MlaB-like STAS" evidence="1">
    <location>
        <begin position="8"/>
        <end position="84"/>
    </location>
</feature>
<dbReference type="InterPro" id="IPR036513">
    <property type="entry name" value="STAS_dom_sf"/>
</dbReference>
<dbReference type="Proteomes" id="UP000244060">
    <property type="component" value="Unassembled WGS sequence"/>
</dbReference>
<comment type="caution">
    <text evidence="2">The sequence shown here is derived from an EMBL/GenBank/DDBJ whole genome shotgun (WGS) entry which is preliminary data.</text>
</comment>
<dbReference type="RefSeq" id="WP_108220285.1">
    <property type="nucleotide sequence ID" value="NZ_CP090021.1"/>
</dbReference>
<proteinExistence type="predicted"/>